<dbReference type="GeneID" id="7829481"/>
<accession>I7M0X5</accession>
<dbReference type="Proteomes" id="UP000009168">
    <property type="component" value="Unassembled WGS sequence"/>
</dbReference>
<dbReference type="EMBL" id="GG662740">
    <property type="protein sequence ID" value="EAR92892.2"/>
    <property type="molecule type" value="Genomic_DNA"/>
</dbReference>
<dbReference type="eggNOG" id="KOG0742">
    <property type="taxonomic scope" value="Eukaryota"/>
</dbReference>
<organism evidence="1 2">
    <name type="scientific">Tetrahymena thermophila (strain SB210)</name>
    <dbReference type="NCBI Taxonomy" id="312017"/>
    <lineage>
        <taxon>Eukaryota</taxon>
        <taxon>Sar</taxon>
        <taxon>Alveolata</taxon>
        <taxon>Ciliophora</taxon>
        <taxon>Intramacronucleata</taxon>
        <taxon>Oligohymenophorea</taxon>
        <taxon>Hymenostomatida</taxon>
        <taxon>Tetrahymenina</taxon>
        <taxon>Tetrahymenidae</taxon>
        <taxon>Tetrahymena</taxon>
    </lineage>
</organism>
<name>I7M0X5_TETTS</name>
<reference evidence="2" key="1">
    <citation type="journal article" date="2006" name="PLoS Biol.">
        <title>Macronuclear genome sequence of the ciliate Tetrahymena thermophila, a model eukaryote.</title>
        <authorList>
            <person name="Eisen J.A."/>
            <person name="Coyne R.S."/>
            <person name="Wu M."/>
            <person name="Wu D."/>
            <person name="Thiagarajan M."/>
            <person name="Wortman J.R."/>
            <person name="Badger J.H."/>
            <person name="Ren Q."/>
            <person name="Amedeo P."/>
            <person name="Jones K.M."/>
            <person name="Tallon L.J."/>
            <person name="Delcher A.L."/>
            <person name="Salzberg S.L."/>
            <person name="Silva J.C."/>
            <person name="Haas B.J."/>
            <person name="Majoros W.H."/>
            <person name="Farzad M."/>
            <person name="Carlton J.M."/>
            <person name="Smith R.K. Jr."/>
            <person name="Garg J."/>
            <person name="Pearlman R.E."/>
            <person name="Karrer K.M."/>
            <person name="Sun L."/>
            <person name="Manning G."/>
            <person name="Elde N.C."/>
            <person name="Turkewitz A.P."/>
            <person name="Asai D.J."/>
            <person name="Wilkes D.E."/>
            <person name="Wang Y."/>
            <person name="Cai H."/>
            <person name="Collins K."/>
            <person name="Stewart B.A."/>
            <person name="Lee S.R."/>
            <person name="Wilamowska K."/>
            <person name="Weinberg Z."/>
            <person name="Ruzzo W.L."/>
            <person name="Wloga D."/>
            <person name="Gaertig J."/>
            <person name="Frankel J."/>
            <person name="Tsao C.-C."/>
            <person name="Gorovsky M.A."/>
            <person name="Keeling P.J."/>
            <person name="Waller R.F."/>
            <person name="Patron N.J."/>
            <person name="Cherry J.M."/>
            <person name="Stover N.A."/>
            <person name="Krieger C.J."/>
            <person name="del Toro C."/>
            <person name="Ryder H.F."/>
            <person name="Williamson S.C."/>
            <person name="Barbeau R.A."/>
            <person name="Hamilton E.P."/>
            <person name="Orias E."/>
        </authorList>
    </citation>
    <scope>NUCLEOTIDE SEQUENCE [LARGE SCALE GENOMIC DNA]</scope>
    <source>
        <strain evidence="2">SB210</strain>
    </source>
</reference>
<proteinExistence type="predicted"/>
<gene>
    <name evidence="1" type="ORF">TTHERM_00295050</name>
</gene>
<protein>
    <submittedName>
        <fullName evidence="1">AAA family ATPase</fullName>
    </submittedName>
</protein>
<evidence type="ECO:0000313" key="2">
    <source>
        <dbReference type="Proteomes" id="UP000009168"/>
    </source>
</evidence>
<sequence>MDLTNRSYNSNYNLKNKLDQNSIRNLMTHQKNIFDAQQMCINIFKNMAPRDSFMKVGFDQNSKLFWVIQNDSNTISFFEYLEENIPNLPNCEFKVSNIKDPEHIKIIQMDNKRQNYALIFDDKQCYLYPLFNKNYSTQRFTIVENKSDERIVQVGEVLQILSLYVVFLITNYGNIYFVQVCKQSLTLTSKKISHPNQTLFGKIKSFISIGSQQTDENAKVRCIYSQRLHTGCFLEMCYFFNGRISFSSLNLDYFQGEMRIQNQKEIYSGAINDIIINHEKFSQTLTQQQQQQLDKNKFSLIDLQFQYVEDELTVNCLTSLQFLNSEQVLVLYEIKLKNQGTETTSTILKEFNSQNLQAFNGKLYDPSKKLNLLYYVAFSQETQQFGSLVRKGQELIHDQLYVDDQINGIGGISKGLNTIGIYLISSNEGLKEINQIMNTDEADIYNLKNEILEEKRIQEQNNYIVPAGCNPDNFFNLLSIFQQNIKIEEKIKQLNVYLKKTNPNTVLQTLYLIIQEMKKEKTRNIVLAVSCKENDRRKSNQKFNQEEMFSIDNDIILYEINKKLQKIYHFKQFVENSDLRSLNQFPRIINACIDSIVKASIALQIRQLQISGNFRLEFFEEIFEAALTNKIIQDDDQQKSIDRLYINLDNIEFIFTILNDILINSILKSNSYQDDIKAYYEIWNKSINVILEDRQQLELNRLELIQEQGIMEDINQEQNAGGIENILVNQAIIFIEKSLRLLNASQNTLGYQLETQLQNICDFCIKETVSMNKYQVKDKILQLLIEYQLLDIAFTLCLNNNLKDDLYLIYFNFNSGLQQLKEYLKSNQNEVSGFIAKFIEYEKHNYSLPNKYEEISNFRLFSDFQEFNDDIASLLSQYFPNLYVLFQLQNRPIVNLNNIPYSESLPQNPFDQSCLFLFRALQRNIDYLKESQNPLQLPDNDSRQSQYIRKLELLKKYQLVQFDYLNLLNAIQNDKKKTLLDKINDVVEAFNLEASSEQSQFDNFKLTEFAYIAILLLYSGFNVQSKEYTFIIQSLKEIIMVFNIIPNQFFQYMSEHNKINNVSRELRVKIFEDIVKSIQQSQI</sequence>
<dbReference type="AlphaFoldDB" id="I7M0X5"/>
<keyword evidence="2" id="KW-1185">Reference proteome</keyword>
<dbReference type="InParanoid" id="I7M0X5"/>
<dbReference type="RefSeq" id="XP_001013137.2">
    <property type="nucleotide sequence ID" value="XM_001013137.2"/>
</dbReference>
<evidence type="ECO:0000313" key="1">
    <source>
        <dbReference type="EMBL" id="EAR92892.2"/>
    </source>
</evidence>
<dbReference type="KEGG" id="tet:TTHERM_00295050"/>